<dbReference type="Gene3D" id="3.40.50.720">
    <property type="entry name" value="NAD(P)-binding Rossmann-like Domain"/>
    <property type="match status" value="1"/>
</dbReference>
<evidence type="ECO:0000256" key="3">
    <source>
        <dbReference type="ARBA" id="ARBA00022840"/>
    </source>
</evidence>
<evidence type="ECO:0000256" key="1">
    <source>
        <dbReference type="ARBA" id="ARBA00022598"/>
    </source>
</evidence>
<dbReference type="Gene3D" id="3.40.1190.10">
    <property type="entry name" value="Mur-like, catalytic domain"/>
    <property type="match status" value="1"/>
</dbReference>
<dbReference type="EC" id="6.3.2.9" evidence="8"/>
<name>A0A7Z7W1D4_STASC</name>
<keyword evidence="2" id="KW-0547">Nucleotide-binding</keyword>
<dbReference type="InterPro" id="IPR013221">
    <property type="entry name" value="Mur_ligase_cen"/>
</dbReference>
<reference evidence="8" key="1">
    <citation type="submission" date="2018-06" db="EMBL/GenBank/DDBJ databases">
        <authorList>
            <consortium name="Pathogen Informatics"/>
            <person name="Doyle S."/>
        </authorList>
    </citation>
    <scope>NUCLEOTIDE SEQUENCE [LARGE SCALE GENOMIC DNA]</scope>
    <source>
        <strain evidence="8">NCTC12218</strain>
    </source>
</reference>
<dbReference type="InterPro" id="IPR005762">
    <property type="entry name" value="MurD"/>
</dbReference>
<dbReference type="AlphaFoldDB" id="A0A7Z7W1D4"/>
<keyword evidence="3" id="KW-0067">ATP-binding</keyword>
<dbReference type="PANTHER" id="PTHR43692">
    <property type="entry name" value="UDP-N-ACETYLMURAMOYLALANINE--D-GLUTAMATE LIGASE"/>
    <property type="match status" value="1"/>
</dbReference>
<dbReference type="GO" id="GO:0005737">
    <property type="term" value="C:cytoplasm"/>
    <property type="evidence" value="ECO:0007669"/>
    <property type="project" value="InterPro"/>
</dbReference>
<dbReference type="GO" id="GO:0005524">
    <property type="term" value="F:ATP binding"/>
    <property type="evidence" value="ECO:0007669"/>
    <property type="project" value="UniProtKB-KW"/>
</dbReference>
<dbReference type="GO" id="GO:0071555">
    <property type="term" value="P:cell wall organization"/>
    <property type="evidence" value="ECO:0007669"/>
    <property type="project" value="UniProtKB-KW"/>
</dbReference>
<evidence type="ECO:0000256" key="2">
    <source>
        <dbReference type="ARBA" id="ARBA00022741"/>
    </source>
</evidence>
<evidence type="ECO:0000313" key="8">
    <source>
        <dbReference type="EMBL" id="SUN31099.1"/>
    </source>
</evidence>
<dbReference type="SUPFAM" id="SSF51984">
    <property type="entry name" value="MurCD N-terminal domain"/>
    <property type="match status" value="1"/>
</dbReference>
<sequence>MLNYTGLENKNVLVVGLAKSGYEAAKLLSKLGANVTVNDGKDLSQDAHAKDLESMGISVVSGSHPLTLLDKNPIIVKNPGIPYTVSIIDEAVKRGLKILTEVELSYLISEAPIIAVTGTNGKTTVTSLIGDMFKKKSLNWKIIRQYWLCCI</sequence>
<gene>
    <name evidence="8" type="primary">murD_2</name>
    <name evidence="8" type="ORF">NCTC12218_03715</name>
</gene>
<dbReference type="Pfam" id="PF08245">
    <property type="entry name" value="Mur_ligase_M"/>
    <property type="match status" value="1"/>
</dbReference>
<accession>A0A7Z7W1D4</accession>
<dbReference type="Pfam" id="PF21799">
    <property type="entry name" value="MurD-like_N"/>
    <property type="match status" value="1"/>
</dbReference>
<evidence type="ECO:0000256" key="5">
    <source>
        <dbReference type="ARBA" id="ARBA00022984"/>
    </source>
</evidence>
<dbReference type="SUPFAM" id="SSF53623">
    <property type="entry name" value="MurD-like peptide ligases, catalytic domain"/>
    <property type="match status" value="1"/>
</dbReference>
<protein>
    <submittedName>
        <fullName evidence="8">UDP-N-acetylmuramoylalanine--D-glutamate ligase</fullName>
        <ecNumber evidence="8">6.3.2.9</ecNumber>
    </submittedName>
</protein>
<keyword evidence="4" id="KW-0133">Cell shape</keyword>
<dbReference type="InterPro" id="IPR036565">
    <property type="entry name" value="Mur-like_cat_sf"/>
</dbReference>
<dbReference type="GO" id="GO:0009252">
    <property type="term" value="P:peptidoglycan biosynthetic process"/>
    <property type="evidence" value="ECO:0007669"/>
    <property type="project" value="UniProtKB-KW"/>
</dbReference>
<keyword evidence="5" id="KW-0573">Peptidoglycan synthesis</keyword>
<keyword evidence="1 8" id="KW-0436">Ligase</keyword>
<evidence type="ECO:0000256" key="6">
    <source>
        <dbReference type="ARBA" id="ARBA00023316"/>
    </source>
</evidence>
<dbReference type="GO" id="GO:0008360">
    <property type="term" value="P:regulation of cell shape"/>
    <property type="evidence" value="ECO:0007669"/>
    <property type="project" value="UniProtKB-KW"/>
</dbReference>
<feature type="domain" description="Mur ligase central" evidence="7">
    <location>
        <begin position="116"/>
        <end position="138"/>
    </location>
</feature>
<evidence type="ECO:0000259" key="7">
    <source>
        <dbReference type="Pfam" id="PF08245"/>
    </source>
</evidence>
<dbReference type="GO" id="GO:0008764">
    <property type="term" value="F:UDP-N-acetylmuramoylalanine-D-glutamate ligase activity"/>
    <property type="evidence" value="ECO:0007669"/>
    <property type="project" value="UniProtKB-EC"/>
</dbReference>
<dbReference type="GO" id="GO:0051301">
    <property type="term" value="P:cell division"/>
    <property type="evidence" value="ECO:0007669"/>
    <property type="project" value="InterPro"/>
</dbReference>
<organism evidence="8">
    <name type="scientific">Staphylococcus schleiferi</name>
    <dbReference type="NCBI Taxonomy" id="1295"/>
    <lineage>
        <taxon>Bacteria</taxon>
        <taxon>Bacillati</taxon>
        <taxon>Bacillota</taxon>
        <taxon>Bacilli</taxon>
        <taxon>Bacillales</taxon>
        <taxon>Staphylococcaceae</taxon>
        <taxon>Staphylococcus</taxon>
    </lineage>
</organism>
<proteinExistence type="predicted"/>
<dbReference type="PANTHER" id="PTHR43692:SF1">
    <property type="entry name" value="UDP-N-ACETYLMURAMOYLALANINE--D-GLUTAMATE LIGASE"/>
    <property type="match status" value="1"/>
</dbReference>
<evidence type="ECO:0000256" key="4">
    <source>
        <dbReference type="ARBA" id="ARBA00022960"/>
    </source>
</evidence>
<comment type="caution">
    <text evidence="8">The sequence shown here is derived from an EMBL/GenBank/DDBJ whole genome shotgun (WGS) entry which is preliminary data.</text>
</comment>
<keyword evidence="6" id="KW-0961">Cell wall biogenesis/degradation</keyword>
<dbReference type="EMBL" id="UHEF01000003">
    <property type="protein sequence ID" value="SUN31099.1"/>
    <property type="molecule type" value="Genomic_DNA"/>
</dbReference>